<feature type="chain" id="PRO_5005522869" description="Cuticle protein 16.5" evidence="1">
    <location>
        <begin position="23"/>
        <end position="197"/>
    </location>
</feature>
<gene>
    <name evidence="2" type="ORF">c0_g1_i1</name>
</gene>
<accession>A0A0K8W7L8</accession>
<sequence>MLQILLSTLLCLLLTTQSSVEASYVDAPHVFNEVPNVAAFATPIPCDSPSLQGYGAAAFVKPLAFASYPVSYAQVPQYNYAAPAPAFVKYAAQPRVKVTAGLPVTTTYTTAVGFAAPQVPNLGAPLAFPAAAAPATFAAPTAAYGATVAYAAPPPFLSPASYAAPTILSAGSHFKKFRAPLPVGGYSYAQGIPNAAW</sequence>
<keyword evidence="1" id="KW-0732">Signal</keyword>
<proteinExistence type="predicted"/>
<reference evidence="2" key="1">
    <citation type="submission" date="2015-06" db="EMBL/GenBank/DDBJ databases">
        <authorList>
            <person name="Hoefler B.C."/>
            <person name="Straight P.D."/>
        </authorList>
    </citation>
    <scope>NUCLEOTIDE SEQUENCE</scope>
</reference>
<dbReference type="OrthoDB" id="8037066at2759"/>
<feature type="signal peptide" evidence="1">
    <location>
        <begin position="1"/>
        <end position="22"/>
    </location>
</feature>
<evidence type="ECO:0000256" key="1">
    <source>
        <dbReference type="SAM" id="SignalP"/>
    </source>
</evidence>
<evidence type="ECO:0008006" key="3">
    <source>
        <dbReference type="Google" id="ProtNLM"/>
    </source>
</evidence>
<dbReference type="EMBL" id="GDHF01005464">
    <property type="protein sequence ID" value="JAI46850.1"/>
    <property type="molecule type" value="Transcribed_RNA"/>
</dbReference>
<dbReference type="AlphaFoldDB" id="A0A0K8W7L8"/>
<evidence type="ECO:0000313" key="2">
    <source>
        <dbReference type="EMBL" id="JAI46850.1"/>
    </source>
</evidence>
<protein>
    <recommendedName>
        <fullName evidence="3">Cuticle protein 16.5</fullName>
    </recommendedName>
</protein>
<organism evidence="2">
    <name type="scientific">Bactrocera latifrons</name>
    <name type="common">Malaysian fruit fly</name>
    <name type="synonym">Chaetodacus latifrons</name>
    <dbReference type="NCBI Taxonomy" id="174628"/>
    <lineage>
        <taxon>Eukaryota</taxon>
        <taxon>Metazoa</taxon>
        <taxon>Ecdysozoa</taxon>
        <taxon>Arthropoda</taxon>
        <taxon>Hexapoda</taxon>
        <taxon>Insecta</taxon>
        <taxon>Pterygota</taxon>
        <taxon>Neoptera</taxon>
        <taxon>Endopterygota</taxon>
        <taxon>Diptera</taxon>
        <taxon>Brachycera</taxon>
        <taxon>Muscomorpha</taxon>
        <taxon>Tephritoidea</taxon>
        <taxon>Tephritidae</taxon>
        <taxon>Bactrocera</taxon>
        <taxon>Bactrocera</taxon>
    </lineage>
</organism>
<name>A0A0K8W7L8_BACLA</name>